<dbReference type="NCBIfam" id="NF046042">
    <property type="entry name" value="LicT"/>
    <property type="match status" value="1"/>
</dbReference>
<name>A0ABD6J9F3_9LACO</name>
<protein>
    <submittedName>
        <fullName evidence="3">PRD domain-containing protein</fullName>
    </submittedName>
</protein>
<feature type="domain" description="PRD" evidence="2">
    <location>
        <begin position="172"/>
        <end position="282"/>
    </location>
</feature>
<dbReference type="InterPro" id="IPR011608">
    <property type="entry name" value="PRD"/>
</dbReference>
<comment type="caution">
    <text evidence="3">The sequence shown here is derived from an EMBL/GenBank/DDBJ whole genome shotgun (WGS) entry which is preliminary data.</text>
</comment>
<sequence length="282" mass="32683">MKIFKVINNNIVITLDQNSQEIILMGRGLGFKQRPGNIIAENLIEKRFSLSSSDKEDFSVSQLLTNISLEDIKVANKILNYAEEIFNTNVSDSKIISLSDHIHSALERYNSGIELKNNLLWDIKRFYPKEFTVGKEALIIIKQQFGVQLPEDEAGFITMHIVEAQMNQTIDDLDGLTQFIQKVIQILKYACHQEIDEHSAYYYRFVTHLRYLAQRIFSNQISVEKTDSSMLEIIKLQYPDAYQAAEKVLNFIQNEYNCRLASDELIYLTIHIEKLIKHINTD</sequence>
<dbReference type="EMBL" id="VSTU01000003">
    <property type="protein sequence ID" value="MYZ66015.1"/>
    <property type="molecule type" value="Genomic_DNA"/>
</dbReference>
<dbReference type="Pfam" id="PF03123">
    <property type="entry name" value="CAT_RBD"/>
    <property type="match status" value="1"/>
</dbReference>
<reference evidence="3 4" key="1">
    <citation type="journal article" date="2020" name="Food Funct.">
        <title>Screening of Lactobacillus salivarius strains from the feces of Chinese populations and the evaluation of their effects against intestinal inflammation in mice.</title>
        <authorList>
            <person name="Zhai Q."/>
            <person name="Shen X."/>
            <person name="Cen S."/>
            <person name="Zhang C."/>
            <person name="Tian F."/>
            <person name="Zhao J."/>
            <person name="Zhang H."/>
            <person name="Xue Y."/>
            <person name="Chen W."/>
        </authorList>
    </citation>
    <scope>NUCLEOTIDE SEQUENCE [LARGE SCALE GENOMIC DNA]</scope>
    <source>
        <strain evidence="3 4">FZJTZ28M4.scaf</strain>
    </source>
</reference>
<dbReference type="Proteomes" id="UP000471300">
    <property type="component" value="Unassembled WGS sequence"/>
</dbReference>
<dbReference type="SMART" id="SM01061">
    <property type="entry name" value="CAT_RBD"/>
    <property type="match status" value="1"/>
</dbReference>
<dbReference type="RefSeq" id="WP_161011260.1">
    <property type="nucleotide sequence ID" value="NZ_VSTS01000004.1"/>
</dbReference>
<dbReference type="SUPFAM" id="SSF50151">
    <property type="entry name" value="SacY-like RNA-binding domain"/>
    <property type="match status" value="1"/>
</dbReference>
<keyword evidence="1" id="KW-0677">Repeat</keyword>
<accession>A0ABD6J9F3</accession>
<proteinExistence type="predicted"/>
<dbReference type="Gene3D" id="1.10.1790.10">
    <property type="entry name" value="PRD domain"/>
    <property type="match status" value="2"/>
</dbReference>
<dbReference type="AlphaFoldDB" id="A0ABD6J9F3"/>
<dbReference type="SUPFAM" id="SSF63520">
    <property type="entry name" value="PTS-regulatory domain, PRD"/>
    <property type="match status" value="2"/>
</dbReference>
<dbReference type="Pfam" id="PF00874">
    <property type="entry name" value="PRD"/>
    <property type="match status" value="2"/>
</dbReference>
<dbReference type="PROSITE" id="PS51372">
    <property type="entry name" value="PRD_2"/>
    <property type="match status" value="2"/>
</dbReference>
<evidence type="ECO:0000256" key="1">
    <source>
        <dbReference type="ARBA" id="ARBA00022737"/>
    </source>
</evidence>
<gene>
    <name evidence="3" type="ORF">FYL06_03470</name>
</gene>
<feature type="domain" description="PRD" evidence="2">
    <location>
        <begin position="66"/>
        <end position="171"/>
    </location>
</feature>
<dbReference type="InterPro" id="IPR036634">
    <property type="entry name" value="PRD_sf"/>
</dbReference>
<dbReference type="PANTHER" id="PTHR30185">
    <property type="entry name" value="CRYPTIC BETA-GLUCOSIDE BGL OPERON ANTITERMINATOR"/>
    <property type="match status" value="1"/>
</dbReference>
<evidence type="ECO:0000313" key="3">
    <source>
        <dbReference type="EMBL" id="MYZ66015.1"/>
    </source>
</evidence>
<dbReference type="InterPro" id="IPR004341">
    <property type="entry name" value="CAT_RNA-bd_dom"/>
</dbReference>
<dbReference type="InterPro" id="IPR050661">
    <property type="entry name" value="BglG_antiterminators"/>
</dbReference>
<evidence type="ECO:0000313" key="4">
    <source>
        <dbReference type="Proteomes" id="UP000471300"/>
    </source>
</evidence>
<dbReference type="InterPro" id="IPR036650">
    <property type="entry name" value="CAT_RNA-bd_dom_sf"/>
</dbReference>
<evidence type="ECO:0000259" key="2">
    <source>
        <dbReference type="PROSITE" id="PS51372"/>
    </source>
</evidence>
<dbReference type="PANTHER" id="PTHR30185:SF15">
    <property type="entry name" value="CRYPTIC BETA-GLUCOSIDE BGL OPERON ANTITERMINATOR"/>
    <property type="match status" value="1"/>
</dbReference>
<organism evidence="3 4">
    <name type="scientific">Ligilactobacillus salivarius</name>
    <dbReference type="NCBI Taxonomy" id="1624"/>
    <lineage>
        <taxon>Bacteria</taxon>
        <taxon>Bacillati</taxon>
        <taxon>Bacillota</taxon>
        <taxon>Bacilli</taxon>
        <taxon>Lactobacillales</taxon>
        <taxon>Lactobacillaceae</taxon>
        <taxon>Ligilactobacillus</taxon>
    </lineage>
</organism>
<dbReference type="Gene3D" id="2.30.24.10">
    <property type="entry name" value="CAT RNA-binding domain"/>
    <property type="match status" value="1"/>
</dbReference>